<protein>
    <submittedName>
        <fullName evidence="6">Amidase signature enzyme</fullName>
    </submittedName>
</protein>
<reference evidence="6 7" key="1">
    <citation type="journal article" date="2016" name="Mol. Biol. Evol.">
        <title>Comparative Genomics of Early-Diverging Mushroom-Forming Fungi Provides Insights into the Origins of Lignocellulose Decay Capabilities.</title>
        <authorList>
            <person name="Nagy L.G."/>
            <person name="Riley R."/>
            <person name="Tritt A."/>
            <person name="Adam C."/>
            <person name="Daum C."/>
            <person name="Floudas D."/>
            <person name="Sun H."/>
            <person name="Yadav J.S."/>
            <person name="Pangilinan J."/>
            <person name="Larsson K.H."/>
            <person name="Matsuura K."/>
            <person name="Barry K."/>
            <person name="Labutti K."/>
            <person name="Kuo R."/>
            <person name="Ohm R.A."/>
            <person name="Bhattacharya S.S."/>
            <person name="Shirouzu T."/>
            <person name="Yoshinaga Y."/>
            <person name="Martin F.M."/>
            <person name="Grigoriev I.V."/>
            <person name="Hibbett D.S."/>
        </authorList>
    </citation>
    <scope>NUCLEOTIDE SEQUENCE [LARGE SCALE GENOMIC DNA]</scope>
    <source>
        <strain evidence="6 7">93-53</strain>
    </source>
</reference>
<dbReference type="EMBL" id="KV427609">
    <property type="protein sequence ID" value="KZT10329.1"/>
    <property type="molecule type" value="Genomic_DNA"/>
</dbReference>
<dbReference type="PIRSF" id="PIRSF001221">
    <property type="entry name" value="Amidase_fungi"/>
    <property type="match status" value="1"/>
</dbReference>
<evidence type="ECO:0000256" key="4">
    <source>
        <dbReference type="PIRSR" id="PIRSR001221-2"/>
    </source>
</evidence>
<feature type="domain" description="Amidase" evidence="5">
    <location>
        <begin position="43"/>
        <end position="517"/>
    </location>
</feature>
<dbReference type="PANTHER" id="PTHR46072:SF10">
    <property type="entry name" value="ACETAMIDASE"/>
    <property type="match status" value="1"/>
</dbReference>
<feature type="binding site" evidence="4">
    <location>
        <position position="163"/>
    </location>
    <ligand>
        <name>substrate</name>
    </ligand>
</feature>
<feature type="active site" description="Charge relay system" evidence="3">
    <location>
        <position position="88"/>
    </location>
</feature>
<dbReference type="AlphaFoldDB" id="A0A165GGW5"/>
<feature type="binding site" evidence="4">
    <location>
        <position position="137"/>
    </location>
    <ligand>
        <name>substrate</name>
    </ligand>
</feature>
<keyword evidence="7" id="KW-1185">Reference proteome</keyword>
<dbReference type="InterPro" id="IPR023631">
    <property type="entry name" value="Amidase_dom"/>
</dbReference>
<evidence type="ECO:0000313" key="6">
    <source>
        <dbReference type="EMBL" id="KZT10329.1"/>
    </source>
</evidence>
<accession>A0A165GGW5</accession>
<feature type="active site" description="Acyl-ester intermediate" evidence="3">
    <location>
        <position position="187"/>
    </location>
</feature>
<dbReference type="GO" id="GO:0016787">
    <property type="term" value="F:hydrolase activity"/>
    <property type="evidence" value="ECO:0007669"/>
    <property type="project" value="UniProtKB-KW"/>
</dbReference>
<dbReference type="GeneID" id="63820933"/>
<sequence>MATRARLPPVYSDPLTDDDRKILALSLAQIVDECNARTLCPRDILHAYGKRALLAQDATNCLSDIMFHEAERVPPLHRPLTGVVVSLKDCIDVAGHDTTLGYSRNVGRPVEESAPIVRLLRDAGALIHTKTTVPTGLLSFETTSDLFGETTNPYNPAFSPGASTGGGAVLVAYQGSVVEIGTDIGGSTRFPAAYCGVYSVKSSVGRFPSDGCVPCLPGQESAPTVTSPIARTLDDLQEFWQRVVEMRPWMYDHTCVPLPWRTVDFVLSGRKPKWGVIWSDGIVPPSPACTRALAETVAALRRAGHEVVDFKPPSILEGLKIGYQLMFADGGASLRSLRRWGESTNGAQAAALLLLSLPLWIKVLFAFMLRTCSRPWGRNDTWAALVEVFNACSVEREHALNVERERYKRAWGEAMADLDFLLTVPHAIPAVPKGGSDAATLVSASYAFLFNVLDYAAGVQPVMTVDATRDALPAEYGYAEMNDIARGVYGLYDAAAMHGLPVAVQVVGRRLEEEKVLAGMREVERALWDAGKGFVQKKF</sequence>
<feature type="binding site" evidence="4">
    <location>
        <begin position="184"/>
        <end position="187"/>
    </location>
    <ligand>
        <name>substrate</name>
    </ligand>
</feature>
<dbReference type="PANTHER" id="PTHR46072">
    <property type="entry name" value="AMIDASE-RELATED-RELATED"/>
    <property type="match status" value="1"/>
</dbReference>
<keyword evidence="2" id="KW-0378">Hydrolase</keyword>
<proteinExistence type="inferred from homology"/>
<gene>
    <name evidence="6" type="ORF">LAESUDRAFT_645154</name>
</gene>
<dbReference type="Proteomes" id="UP000076871">
    <property type="component" value="Unassembled WGS sequence"/>
</dbReference>
<evidence type="ECO:0000256" key="3">
    <source>
        <dbReference type="PIRSR" id="PIRSR001221-1"/>
    </source>
</evidence>
<name>A0A165GGW5_9APHY</name>
<dbReference type="SUPFAM" id="SSF75304">
    <property type="entry name" value="Amidase signature (AS) enzymes"/>
    <property type="match status" value="1"/>
</dbReference>
<dbReference type="OrthoDB" id="6428749at2759"/>
<dbReference type="STRING" id="1314785.A0A165GGW5"/>
<dbReference type="Gene3D" id="3.90.1300.10">
    <property type="entry name" value="Amidase signature (AS) domain"/>
    <property type="match status" value="1"/>
</dbReference>
<evidence type="ECO:0000256" key="1">
    <source>
        <dbReference type="ARBA" id="ARBA00009199"/>
    </source>
</evidence>
<dbReference type="InParanoid" id="A0A165GGW5"/>
<evidence type="ECO:0000313" key="7">
    <source>
        <dbReference type="Proteomes" id="UP000076871"/>
    </source>
</evidence>
<dbReference type="Pfam" id="PF01425">
    <property type="entry name" value="Amidase"/>
    <property type="match status" value="1"/>
</dbReference>
<dbReference type="InterPro" id="IPR036928">
    <property type="entry name" value="AS_sf"/>
</dbReference>
<evidence type="ECO:0000259" key="5">
    <source>
        <dbReference type="Pfam" id="PF01425"/>
    </source>
</evidence>
<dbReference type="RefSeq" id="XP_040768069.1">
    <property type="nucleotide sequence ID" value="XM_040903903.1"/>
</dbReference>
<comment type="similarity">
    <text evidence="1">Belongs to the amidase family.</text>
</comment>
<feature type="active site" description="Charge relay system" evidence="3">
    <location>
        <position position="163"/>
    </location>
</feature>
<evidence type="ECO:0000256" key="2">
    <source>
        <dbReference type="ARBA" id="ARBA00022801"/>
    </source>
</evidence>
<organism evidence="6 7">
    <name type="scientific">Laetiporus sulphureus 93-53</name>
    <dbReference type="NCBI Taxonomy" id="1314785"/>
    <lineage>
        <taxon>Eukaryota</taxon>
        <taxon>Fungi</taxon>
        <taxon>Dikarya</taxon>
        <taxon>Basidiomycota</taxon>
        <taxon>Agaricomycotina</taxon>
        <taxon>Agaricomycetes</taxon>
        <taxon>Polyporales</taxon>
        <taxon>Laetiporus</taxon>
    </lineage>
</organism>